<keyword evidence="6 7" id="KW-0472">Membrane</keyword>
<dbReference type="SUPFAM" id="SSF161098">
    <property type="entry name" value="MetI-like"/>
    <property type="match status" value="1"/>
</dbReference>
<evidence type="ECO:0000256" key="5">
    <source>
        <dbReference type="ARBA" id="ARBA00022989"/>
    </source>
</evidence>
<evidence type="ECO:0000256" key="3">
    <source>
        <dbReference type="ARBA" id="ARBA00022475"/>
    </source>
</evidence>
<feature type="domain" description="ABC transmembrane type-1" evidence="8">
    <location>
        <begin position="84"/>
        <end position="300"/>
    </location>
</feature>
<evidence type="ECO:0000259" key="8">
    <source>
        <dbReference type="PROSITE" id="PS50928"/>
    </source>
</evidence>
<dbReference type="PANTHER" id="PTHR30193">
    <property type="entry name" value="ABC TRANSPORTER PERMEASE PROTEIN"/>
    <property type="match status" value="1"/>
</dbReference>
<evidence type="ECO:0000256" key="7">
    <source>
        <dbReference type="RuleBase" id="RU363032"/>
    </source>
</evidence>
<dbReference type="InterPro" id="IPR035906">
    <property type="entry name" value="MetI-like_sf"/>
</dbReference>
<keyword evidence="5 7" id="KW-1133">Transmembrane helix</keyword>
<name>A0ABX5SNN8_9MICO</name>
<feature type="transmembrane region" description="Helical" evidence="7">
    <location>
        <begin position="121"/>
        <end position="141"/>
    </location>
</feature>
<dbReference type="Pfam" id="PF00528">
    <property type="entry name" value="BPD_transp_1"/>
    <property type="match status" value="1"/>
</dbReference>
<feature type="transmembrane region" description="Helical" evidence="7">
    <location>
        <begin position="20"/>
        <end position="40"/>
    </location>
</feature>
<keyword evidence="3" id="KW-1003">Cell membrane</keyword>
<dbReference type="EMBL" id="CP038266">
    <property type="protein sequence ID" value="QBR87753.1"/>
    <property type="molecule type" value="Genomic_DNA"/>
</dbReference>
<accession>A0ABX5SNN8</accession>
<organism evidence="9 10">
    <name type="scientific">Microbacterium wangchenii</name>
    <dbReference type="NCBI Taxonomy" id="2541726"/>
    <lineage>
        <taxon>Bacteria</taxon>
        <taxon>Bacillati</taxon>
        <taxon>Actinomycetota</taxon>
        <taxon>Actinomycetes</taxon>
        <taxon>Micrococcales</taxon>
        <taxon>Microbacteriaceae</taxon>
        <taxon>Microbacterium</taxon>
    </lineage>
</organism>
<feature type="transmembrane region" description="Helical" evidence="7">
    <location>
        <begin position="88"/>
        <end position="109"/>
    </location>
</feature>
<evidence type="ECO:0000313" key="10">
    <source>
        <dbReference type="Proteomes" id="UP000295748"/>
    </source>
</evidence>
<proteinExistence type="inferred from homology"/>
<evidence type="ECO:0000256" key="2">
    <source>
        <dbReference type="ARBA" id="ARBA00022448"/>
    </source>
</evidence>
<dbReference type="PANTHER" id="PTHR30193:SF41">
    <property type="entry name" value="DIACETYLCHITOBIOSE UPTAKE SYSTEM PERMEASE PROTEIN NGCF"/>
    <property type="match status" value="1"/>
</dbReference>
<evidence type="ECO:0000256" key="6">
    <source>
        <dbReference type="ARBA" id="ARBA00023136"/>
    </source>
</evidence>
<sequence>MTIARLNRGGRRTSRRSPSFPVLLAFLGPALVLYAVIFLFPVGAAMTNGFFTWTGTARQEFAGFGNFLTLMGLEPYASQFFRAVGNNAVFFVGTMIVQNGVGLALAFLLNGRLRGKHFFQTIISVPYLMSALVIGYAWSMLLSPRFGAVNSLLGVFGIEPITWLGTPALVMPVLILINAWQWIGVTMLIFGAGLAAIPSEQIEAARVDGASSLRIAWSVQLPQLIPSVSIVTILTLIGCFNLFDLVFAIGGSTGGVGGAADVMGTLFYRLSFSNSPNAFGLSGAFSLIQLLLILVVTIGAQRMFRRLERRFL</sequence>
<dbReference type="Gene3D" id="1.10.3720.10">
    <property type="entry name" value="MetI-like"/>
    <property type="match status" value="1"/>
</dbReference>
<feature type="transmembrane region" description="Helical" evidence="7">
    <location>
        <begin position="224"/>
        <end position="243"/>
    </location>
</feature>
<keyword evidence="4 7" id="KW-0812">Transmembrane</keyword>
<evidence type="ECO:0000256" key="1">
    <source>
        <dbReference type="ARBA" id="ARBA00004651"/>
    </source>
</evidence>
<comment type="subcellular location">
    <subcellularLocation>
        <location evidence="1 7">Cell membrane</location>
        <topology evidence="1 7">Multi-pass membrane protein</topology>
    </subcellularLocation>
</comment>
<keyword evidence="10" id="KW-1185">Reference proteome</keyword>
<dbReference type="RefSeq" id="WP_135063413.1">
    <property type="nucleotide sequence ID" value="NZ_CP038266.1"/>
</dbReference>
<keyword evidence="2 7" id="KW-0813">Transport</keyword>
<feature type="transmembrane region" description="Helical" evidence="7">
    <location>
        <begin position="278"/>
        <end position="300"/>
    </location>
</feature>
<dbReference type="CDD" id="cd06261">
    <property type="entry name" value="TM_PBP2"/>
    <property type="match status" value="1"/>
</dbReference>
<dbReference type="InterPro" id="IPR000515">
    <property type="entry name" value="MetI-like"/>
</dbReference>
<evidence type="ECO:0000256" key="4">
    <source>
        <dbReference type="ARBA" id="ARBA00022692"/>
    </source>
</evidence>
<comment type="similarity">
    <text evidence="7">Belongs to the binding-protein-dependent transport system permease family.</text>
</comment>
<feature type="transmembrane region" description="Helical" evidence="7">
    <location>
        <begin position="161"/>
        <end position="180"/>
    </location>
</feature>
<reference evidence="9 10" key="1">
    <citation type="submission" date="2019-03" db="EMBL/GenBank/DDBJ databases">
        <authorList>
            <person name="Dong K."/>
        </authorList>
    </citation>
    <scope>NUCLEOTIDE SEQUENCE [LARGE SCALE GENOMIC DNA]</scope>
    <source>
        <strain evidence="10">dk512</strain>
    </source>
</reference>
<evidence type="ECO:0000313" key="9">
    <source>
        <dbReference type="EMBL" id="QBR87753.1"/>
    </source>
</evidence>
<dbReference type="Proteomes" id="UP000295748">
    <property type="component" value="Chromosome"/>
</dbReference>
<gene>
    <name evidence="9" type="ORF">E4K62_02980</name>
</gene>
<protein>
    <submittedName>
        <fullName evidence="9">Sugar ABC transporter permease</fullName>
    </submittedName>
</protein>
<dbReference type="InterPro" id="IPR051393">
    <property type="entry name" value="ABC_transporter_permease"/>
</dbReference>
<dbReference type="PROSITE" id="PS50928">
    <property type="entry name" value="ABC_TM1"/>
    <property type="match status" value="1"/>
</dbReference>